<gene>
    <name evidence="1" type="ORF">NSCAC_1040</name>
</gene>
<protein>
    <submittedName>
        <fullName evidence="1">Uncharacterized protein</fullName>
    </submittedName>
</protein>
<reference evidence="1 2" key="1">
    <citation type="submission" date="2020-03" db="EMBL/GenBank/DDBJ databases">
        <authorList>
            <person name="Picone N."/>
        </authorList>
    </citation>
    <scope>NUCLEOTIDE SEQUENCE [LARGE SCALE GENOMIC DNA]</scope>
    <source>
        <strain evidence="1">NSCAC1</strain>
    </source>
</reference>
<evidence type="ECO:0000313" key="2">
    <source>
        <dbReference type="Proteomes" id="UP000516072"/>
    </source>
</evidence>
<name>A0A7G1QA27_9GAMM</name>
<organism evidence="1 2">
    <name type="scientific">Candidatus Nitrosacidococcus tergens</name>
    <dbReference type="NCBI Taxonomy" id="553981"/>
    <lineage>
        <taxon>Bacteria</taxon>
        <taxon>Pseudomonadati</taxon>
        <taxon>Pseudomonadota</taxon>
        <taxon>Gammaproteobacteria</taxon>
        <taxon>Chromatiales</taxon>
        <taxon>Chromatiaceae</taxon>
        <taxon>Candidatus Nitrosacidococcus</taxon>
    </lineage>
</organism>
<dbReference type="Proteomes" id="UP000516072">
    <property type="component" value="Chromosome"/>
</dbReference>
<keyword evidence="2" id="KW-1185">Reference proteome</keyword>
<evidence type="ECO:0000313" key="1">
    <source>
        <dbReference type="EMBL" id="CAB1276182.1"/>
    </source>
</evidence>
<accession>A0A7G1QA27</accession>
<dbReference type="AlphaFoldDB" id="A0A7G1QA27"/>
<sequence>MPSKSIGRDIETKLNVMHSIVISTGDCQLKGEISLMCFYWVFVLDCRPKR</sequence>
<dbReference type="KEGG" id="ntg:NSCAC_1040"/>
<proteinExistence type="predicted"/>
<dbReference type="EMBL" id="LR778175">
    <property type="protein sequence ID" value="CAB1276182.1"/>
    <property type="molecule type" value="Genomic_DNA"/>
</dbReference>